<sequence length="142" mass="16796">MLRRKARKDDGAVVWHIYRSAYREVVERQFGVWEDKLQKSAFDEKWCQGGFEVLTLNGETIGAVWITWEENLIQLREVFLAPDHQGQRVGFQVLSEILAKARYEGLMLRLRVLKQSRAVRFYERLGFKHCGETVTQYWMEAV</sequence>
<keyword evidence="1" id="KW-0808">Transferase</keyword>
<dbReference type="PANTHER" id="PTHR43877">
    <property type="entry name" value="AMINOALKYLPHOSPHONATE N-ACETYLTRANSFERASE-RELATED-RELATED"/>
    <property type="match status" value="1"/>
</dbReference>
<reference evidence="4 5" key="1">
    <citation type="submission" date="2020-07" db="EMBL/GenBank/DDBJ databases">
        <title>Halophilic bacteria isolated from french cheeses.</title>
        <authorList>
            <person name="Kothe C.I."/>
            <person name="Farah-Kraiem B."/>
            <person name="Renault P."/>
            <person name="Dridi B."/>
        </authorList>
    </citation>
    <scope>NUCLEOTIDE SEQUENCE [LARGE SCALE GENOMIC DNA]</scope>
    <source>
        <strain evidence="4 5">FME20</strain>
    </source>
</reference>
<dbReference type="EMBL" id="RRZB01000066">
    <property type="protein sequence ID" value="MBE0465196.1"/>
    <property type="molecule type" value="Genomic_DNA"/>
</dbReference>
<dbReference type="InterPro" id="IPR016181">
    <property type="entry name" value="Acyl_CoA_acyltransferase"/>
</dbReference>
<dbReference type="InterPro" id="IPR050832">
    <property type="entry name" value="Bact_Acetyltransf"/>
</dbReference>
<keyword evidence="2" id="KW-0012">Acyltransferase</keyword>
<dbReference type="SUPFAM" id="SSF55729">
    <property type="entry name" value="Acyl-CoA N-acyltransferases (Nat)"/>
    <property type="match status" value="1"/>
</dbReference>
<feature type="domain" description="N-acetyltransferase" evidence="3">
    <location>
        <begin position="1"/>
        <end position="142"/>
    </location>
</feature>
<gene>
    <name evidence="4" type="ORF">EI547_17325</name>
</gene>
<dbReference type="Gene3D" id="3.40.630.30">
    <property type="match status" value="1"/>
</dbReference>
<evidence type="ECO:0000313" key="5">
    <source>
        <dbReference type="Proteomes" id="UP001645038"/>
    </source>
</evidence>
<organism evidence="4 5">
    <name type="scientific">Halomonas colorata</name>
    <dbReference type="NCBI Taxonomy" id="2742615"/>
    <lineage>
        <taxon>Bacteria</taxon>
        <taxon>Pseudomonadati</taxon>
        <taxon>Pseudomonadota</taxon>
        <taxon>Gammaproteobacteria</taxon>
        <taxon>Oceanospirillales</taxon>
        <taxon>Halomonadaceae</taxon>
        <taxon>Halomonas</taxon>
    </lineage>
</organism>
<proteinExistence type="predicted"/>
<protein>
    <submittedName>
        <fullName evidence="4">GNAT family N-acetyltransferase</fullName>
    </submittedName>
</protein>
<evidence type="ECO:0000256" key="2">
    <source>
        <dbReference type="ARBA" id="ARBA00023315"/>
    </source>
</evidence>
<dbReference type="InterPro" id="IPR000182">
    <property type="entry name" value="GNAT_dom"/>
</dbReference>
<evidence type="ECO:0000259" key="3">
    <source>
        <dbReference type="PROSITE" id="PS51186"/>
    </source>
</evidence>
<keyword evidence="5" id="KW-1185">Reference proteome</keyword>
<dbReference type="Proteomes" id="UP001645038">
    <property type="component" value="Unassembled WGS sequence"/>
</dbReference>
<evidence type="ECO:0000313" key="4">
    <source>
        <dbReference type="EMBL" id="MBE0465196.1"/>
    </source>
</evidence>
<accession>A0ABR9G2R4</accession>
<dbReference type="RefSeq" id="WP_192539630.1">
    <property type="nucleotide sequence ID" value="NZ_RRZB01000066.1"/>
</dbReference>
<dbReference type="PROSITE" id="PS51186">
    <property type="entry name" value="GNAT"/>
    <property type="match status" value="1"/>
</dbReference>
<dbReference type="Pfam" id="PF13508">
    <property type="entry name" value="Acetyltransf_7"/>
    <property type="match status" value="1"/>
</dbReference>
<evidence type="ECO:0000256" key="1">
    <source>
        <dbReference type="ARBA" id="ARBA00022679"/>
    </source>
</evidence>
<comment type="caution">
    <text evidence="4">The sequence shown here is derived from an EMBL/GenBank/DDBJ whole genome shotgun (WGS) entry which is preliminary data.</text>
</comment>
<name>A0ABR9G2R4_9GAMM</name>
<dbReference type="PANTHER" id="PTHR43877:SF2">
    <property type="entry name" value="AMINOALKYLPHOSPHONATE N-ACETYLTRANSFERASE-RELATED"/>
    <property type="match status" value="1"/>
</dbReference>
<dbReference type="CDD" id="cd04301">
    <property type="entry name" value="NAT_SF"/>
    <property type="match status" value="1"/>
</dbReference>